<sequence>MNLQIEPPEKKRKNRTSPPPPPPSCPSFSLFPDEIFVNCLARISRMYYPTLSIISKSFRSLLSSMELYAARSHIGSNEQCLYVCLSDESYQSPQWFTLCINPNRTLTVSTIKKKKNKKTIGKSLAPIPSSSDFPSVSESTLVVGSDIYVIGGPIKTELSMPKCTRPSSAVRILDCRTHTWRDAPSMIVPRNHALTCFYDGKIYVMGGCGELEEPWAEVFETNTQTWEPLSDPGTEIRNIGSCTFYTIKEIKGKIFFWNPNRTYAYDTSQDNWEKYYYIPKSACEIDCVWYFIDHGPFHFYLWAKDEADWEIIKGLYSLRQLYKRNGGSSRNTTKLVSCGGKLLLLWEGYMKHNPNNRKKIWCAGITLKTDDEGEVWGNVEWIDIVHSVPTQCELLHCLVVTV</sequence>
<dbReference type="Pfam" id="PF25210">
    <property type="entry name" value="Kelch_FKB95"/>
    <property type="match status" value="1"/>
</dbReference>
<evidence type="ECO:0000256" key="1">
    <source>
        <dbReference type="SAM" id="MobiDB-lite"/>
    </source>
</evidence>
<feature type="domain" description="F-box" evidence="2">
    <location>
        <begin position="31"/>
        <end position="71"/>
    </location>
</feature>
<dbReference type="InterPro" id="IPR015915">
    <property type="entry name" value="Kelch-typ_b-propeller"/>
</dbReference>
<dbReference type="CDD" id="cd22152">
    <property type="entry name" value="F-box_AtAFR-like"/>
    <property type="match status" value="1"/>
</dbReference>
<gene>
    <name evidence="3" type="ORF">BRARA_H00996</name>
</gene>
<evidence type="ECO:0000259" key="2">
    <source>
        <dbReference type="SMART" id="SM00256"/>
    </source>
</evidence>
<feature type="region of interest" description="Disordered" evidence="1">
    <location>
        <begin position="1"/>
        <end position="25"/>
    </location>
</feature>
<proteinExistence type="predicted"/>
<dbReference type="InterPro" id="IPR057499">
    <property type="entry name" value="Kelch_FKB95"/>
</dbReference>
<dbReference type="SUPFAM" id="SSF117281">
    <property type="entry name" value="Kelch motif"/>
    <property type="match status" value="1"/>
</dbReference>
<dbReference type="InterPro" id="IPR006652">
    <property type="entry name" value="Kelch_1"/>
</dbReference>
<name>A0A397YJZ0_BRACM</name>
<dbReference type="EMBL" id="CM010635">
    <property type="protein sequence ID" value="RID50253.1"/>
    <property type="molecule type" value="Genomic_DNA"/>
</dbReference>
<protein>
    <recommendedName>
        <fullName evidence="2">F-box domain-containing protein</fullName>
    </recommendedName>
</protein>
<dbReference type="InterPro" id="IPR001810">
    <property type="entry name" value="F-box_dom"/>
</dbReference>
<dbReference type="Proteomes" id="UP000264353">
    <property type="component" value="Chromosome A8"/>
</dbReference>
<dbReference type="AlphaFoldDB" id="A0A397YJZ0"/>
<dbReference type="SMART" id="SM00612">
    <property type="entry name" value="Kelch"/>
    <property type="match status" value="2"/>
</dbReference>
<dbReference type="InterPro" id="IPR050354">
    <property type="entry name" value="F-box/kelch-repeat_ARATH"/>
</dbReference>
<accession>A0A397YJZ0</accession>
<dbReference type="Pfam" id="PF00646">
    <property type="entry name" value="F-box"/>
    <property type="match status" value="1"/>
</dbReference>
<reference evidence="3 4" key="1">
    <citation type="submission" date="2018-06" db="EMBL/GenBank/DDBJ databases">
        <title>WGS assembly of Brassica rapa FPsc.</title>
        <authorList>
            <person name="Bowman J."/>
            <person name="Kohchi T."/>
            <person name="Yamato K."/>
            <person name="Jenkins J."/>
            <person name="Shu S."/>
            <person name="Ishizaki K."/>
            <person name="Yamaoka S."/>
            <person name="Nishihama R."/>
            <person name="Nakamura Y."/>
            <person name="Berger F."/>
            <person name="Adam C."/>
            <person name="Aki S."/>
            <person name="Althoff F."/>
            <person name="Araki T."/>
            <person name="Arteaga-Vazquez M."/>
            <person name="Balasubrmanian S."/>
            <person name="Bauer D."/>
            <person name="Boehm C."/>
            <person name="Briginshaw L."/>
            <person name="Caballero-Perez J."/>
            <person name="Catarino B."/>
            <person name="Chen F."/>
            <person name="Chiyoda S."/>
            <person name="Chovatia M."/>
            <person name="Davies K."/>
            <person name="Delmans M."/>
            <person name="Demura T."/>
            <person name="Dierschke T."/>
            <person name="Dolan L."/>
            <person name="Dorantes-Acosta A."/>
            <person name="Eklund D."/>
            <person name="Florent S."/>
            <person name="Flores-Sandoval E."/>
            <person name="Fujiyama A."/>
            <person name="Fukuzawa H."/>
            <person name="Galik B."/>
            <person name="Grimanelli D."/>
            <person name="Grimwood J."/>
            <person name="Grossniklaus U."/>
            <person name="Hamada T."/>
            <person name="Haseloff J."/>
            <person name="Hetherington A."/>
            <person name="Higo A."/>
            <person name="Hirakawa Y."/>
            <person name="Hundley H."/>
            <person name="Ikeda Y."/>
            <person name="Inoue K."/>
            <person name="Inoue S."/>
            <person name="Ishida S."/>
            <person name="Jia Q."/>
            <person name="Kakita M."/>
            <person name="Kanazawa T."/>
            <person name="Kawai Y."/>
            <person name="Kawashima T."/>
            <person name="Kennedy M."/>
            <person name="Kinose K."/>
            <person name="Kinoshita T."/>
            <person name="Kohara Y."/>
            <person name="Koide E."/>
            <person name="Komatsu K."/>
            <person name="Kopischke S."/>
            <person name="Kubo M."/>
            <person name="Kyozuka J."/>
            <person name="Lagercrantz U."/>
            <person name="Lin S."/>
            <person name="Lindquist E."/>
            <person name="Lipzen A."/>
            <person name="Lu C."/>
            <person name="Luna E."/>
            <person name="Martienssen R."/>
            <person name="Minamino N."/>
            <person name="Mizutani M."/>
            <person name="Mizutani M."/>
            <person name="Mochizuki N."/>
            <person name="Monte I."/>
            <person name="Mosher R."/>
            <person name="Nagasaki H."/>
            <person name="Nakagami H."/>
            <person name="Naramoto S."/>
            <person name="Nishitani K."/>
            <person name="Ohtani M."/>
            <person name="Okamoto T."/>
            <person name="Okumura M."/>
            <person name="Phillips J."/>
            <person name="Pollak B."/>
            <person name="Reinders A."/>
            <person name="Roevekamp M."/>
            <person name="Sano R."/>
            <person name="Sawa S."/>
            <person name="Schmid M."/>
            <person name="Shirakawa M."/>
            <person name="Solano R."/>
            <person name="Spunde A."/>
            <person name="Suetsugu N."/>
            <person name="Sugano S."/>
            <person name="Sugiyama A."/>
            <person name="Sun R."/>
            <person name="Suzuki Y."/>
            <person name="Takenaka M."/>
            <person name="Takezawa D."/>
            <person name="Tomogane H."/>
            <person name="Tsuzuki M."/>
            <person name="Ueda T."/>
            <person name="Umeda M."/>
            <person name="Ward J."/>
            <person name="Watanabe Y."/>
            <person name="Yazaki K."/>
            <person name="Yokoyama R."/>
            <person name="Yoshitake Y."/>
            <person name="Yotsui I."/>
            <person name="Zachgo S."/>
            <person name="Schmutz J."/>
        </authorList>
    </citation>
    <scope>NUCLEOTIDE SEQUENCE [LARGE SCALE GENOMIC DNA]</scope>
    <source>
        <strain evidence="4">cv. B-3</strain>
    </source>
</reference>
<dbReference type="PANTHER" id="PTHR24414:SF91">
    <property type="entry name" value="(RAPE) HYPOTHETICAL PROTEIN"/>
    <property type="match status" value="1"/>
</dbReference>
<dbReference type="Gene3D" id="2.120.10.80">
    <property type="entry name" value="Kelch-type beta propeller"/>
    <property type="match status" value="1"/>
</dbReference>
<evidence type="ECO:0000313" key="3">
    <source>
        <dbReference type="EMBL" id="RID50253.1"/>
    </source>
</evidence>
<organism evidence="3 4">
    <name type="scientific">Brassica campestris</name>
    <name type="common">Field mustard</name>
    <dbReference type="NCBI Taxonomy" id="3711"/>
    <lineage>
        <taxon>Eukaryota</taxon>
        <taxon>Viridiplantae</taxon>
        <taxon>Streptophyta</taxon>
        <taxon>Embryophyta</taxon>
        <taxon>Tracheophyta</taxon>
        <taxon>Spermatophyta</taxon>
        <taxon>Magnoliopsida</taxon>
        <taxon>eudicotyledons</taxon>
        <taxon>Gunneridae</taxon>
        <taxon>Pentapetalae</taxon>
        <taxon>rosids</taxon>
        <taxon>malvids</taxon>
        <taxon>Brassicales</taxon>
        <taxon>Brassicaceae</taxon>
        <taxon>Brassiceae</taxon>
        <taxon>Brassica</taxon>
    </lineage>
</organism>
<evidence type="ECO:0000313" key="4">
    <source>
        <dbReference type="Proteomes" id="UP000264353"/>
    </source>
</evidence>
<dbReference type="SMART" id="SM00256">
    <property type="entry name" value="FBOX"/>
    <property type="match status" value="1"/>
</dbReference>
<dbReference type="PANTHER" id="PTHR24414">
    <property type="entry name" value="F-BOX/KELCH-REPEAT PROTEIN SKIP4"/>
    <property type="match status" value="1"/>
</dbReference>